<gene>
    <name evidence="1" type="ORF">BU104_14425</name>
</gene>
<protein>
    <submittedName>
        <fullName evidence="1">Uncharacterized protein</fullName>
    </submittedName>
</protein>
<dbReference type="RefSeq" id="WP_119555778.1">
    <property type="nucleotide sequence ID" value="NZ_QXUI01000031.1"/>
</dbReference>
<dbReference type="Proteomes" id="UP000285579">
    <property type="component" value="Unassembled WGS sequence"/>
</dbReference>
<dbReference type="EMBL" id="QXUI01000031">
    <property type="protein sequence ID" value="RIM90439.1"/>
    <property type="molecule type" value="Genomic_DNA"/>
</dbReference>
<organism evidence="1 2">
    <name type="scientific">Staphylococcus xylosus</name>
    <dbReference type="NCBI Taxonomy" id="1288"/>
    <lineage>
        <taxon>Bacteria</taxon>
        <taxon>Bacillati</taxon>
        <taxon>Bacillota</taxon>
        <taxon>Bacilli</taxon>
        <taxon>Bacillales</taxon>
        <taxon>Staphylococcaceae</taxon>
        <taxon>Staphylococcus</taxon>
    </lineage>
</organism>
<comment type="caution">
    <text evidence="1">The sequence shown here is derived from an EMBL/GenBank/DDBJ whole genome shotgun (WGS) entry which is preliminary data.</text>
</comment>
<evidence type="ECO:0000313" key="1">
    <source>
        <dbReference type="EMBL" id="RIM90439.1"/>
    </source>
</evidence>
<sequence>MENILINYLSKRYKNFEFEMIDDGIYIINNRYIKGVEYNIGKCNYDDWQGKYLIPVDDKYLAIDNSTSDCWCEEFRKYQTALDWLNERFEVQ</sequence>
<proteinExistence type="predicted"/>
<evidence type="ECO:0000313" key="2">
    <source>
        <dbReference type="Proteomes" id="UP000285579"/>
    </source>
</evidence>
<dbReference type="AlphaFoldDB" id="A0AAQ0LUT9"/>
<accession>A0AAQ0LUT9</accession>
<reference evidence="1 2" key="1">
    <citation type="journal article" date="2016" name="Front. Microbiol.">
        <title>Comprehensive Phylogenetic Analysis of Bovine Non-aureus Staphylococci Species Based on Whole-Genome Sequencing.</title>
        <authorList>
            <person name="Naushad S."/>
            <person name="Barkema H.W."/>
            <person name="Luby C."/>
            <person name="Condas L.A."/>
            <person name="Nobrega D.B."/>
            <person name="Carson D.A."/>
            <person name="De Buck J."/>
        </authorList>
    </citation>
    <scope>NUCLEOTIDE SEQUENCE [LARGE SCALE GENOMIC DNA]</scope>
    <source>
        <strain evidence="1 2">SNUC 1349</strain>
    </source>
</reference>
<name>A0AAQ0LUT9_STAXY</name>